<dbReference type="OrthoDB" id="3355929at2"/>
<dbReference type="InterPro" id="IPR010982">
    <property type="entry name" value="Lambda_DNA-bd_dom_sf"/>
</dbReference>
<evidence type="ECO:0000259" key="1">
    <source>
        <dbReference type="PROSITE" id="PS50943"/>
    </source>
</evidence>
<comment type="caution">
    <text evidence="2">The sequence shown here is derived from an EMBL/GenBank/DDBJ whole genome shotgun (WGS) entry which is preliminary data.</text>
</comment>
<gene>
    <name evidence="2" type="ORF">DP939_27085</name>
</gene>
<accession>A0A366LUD6</accession>
<dbReference type="InterPro" id="IPR001387">
    <property type="entry name" value="Cro/C1-type_HTH"/>
</dbReference>
<dbReference type="GO" id="GO:0003677">
    <property type="term" value="F:DNA binding"/>
    <property type="evidence" value="ECO:0007669"/>
    <property type="project" value="InterPro"/>
</dbReference>
<dbReference type="Pfam" id="PF13560">
    <property type="entry name" value="HTH_31"/>
    <property type="match status" value="1"/>
</dbReference>
<feature type="domain" description="HTH cro/C1-type" evidence="1">
    <location>
        <begin position="22"/>
        <end position="76"/>
    </location>
</feature>
<evidence type="ECO:0000313" key="2">
    <source>
        <dbReference type="EMBL" id="RBQ17143.1"/>
    </source>
</evidence>
<dbReference type="Pfam" id="PF19054">
    <property type="entry name" value="DUF5753"/>
    <property type="match status" value="1"/>
</dbReference>
<dbReference type="PROSITE" id="PS50943">
    <property type="entry name" value="HTH_CROC1"/>
    <property type="match status" value="1"/>
</dbReference>
<dbReference type="SUPFAM" id="SSF47413">
    <property type="entry name" value="lambda repressor-like DNA-binding domains"/>
    <property type="match status" value="1"/>
</dbReference>
<dbReference type="SMART" id="SM00530">
    <property type="entry name" value="HTH_XRE"/>
    <property type="match status" value="1"/>
</dbReference>
<sequence>MAANSPNLDPRTSAQAAFAAELRKYRQLRNVTQDQVARALSCDQTLISALENCKRTPQRNQAERLDEFFGLTERRVFVPIYEQIVREARSPRWSVKWADEIEPFATVLRTWAPLLVPGLFQTEAYAREIFTSSPMAPPAAERIEEQINGRMLRKAVLDRVPPPAVWDLIDEGVLHRPIGGAAVLVEQLRYLLEIAHNPAITIQIVPMWAGCAPGLVGTFTLAEVPGRPGAVLMESTGGGHVVTDSLVVAQHQKRYDTIRAHAYPKKQSQQVIRDAIEKWSMQI</sequence>
<dbReference type="CDD" id="cd00093">
    <property type="entry name" value="HTH_XRE"/>
    <property type="match status" value="1"/>
</dbReference>
<keyword evidence="3" id="KW-1185">Reference proteome</keyword>
<reference evidence="2 3" key="1">
    <citation type="submission" date="2018-06" db="EMBL/GenBank/DDBJ databases">
        <title>Sphaerisporangium craniellae sp. nov., isolated from a marine sponge in the South China Sea.</title>
        <authorList>
            <person name="Li L."/>
        </authorList>
    </citation>
    <scope>NUCLEOTIDE SEQUENCE [LARGE SCALE GENOMIC DNA]</scope>
    <source>
        <strain evidence="2 3">LHW63015</strain>
    </source>
</reference>
<name>A0A366LUD6_9ACTN</name>
<evidence type="ECO:0000313" key="3">
    <source>
        <dbReference type="Proteomes" id="UP000253303"/>
    </source>
</evidence>
<dbReference type="Proteomes" id="UP000253303">
    <property type="component" value="Unassembled WGS sequence"/>
</dbReference>
<dbReference type="EMBL" id="QMEY01000013">
    <property type="protein sequence ID" value="RBQ17143.1"/>
    <property type="molecule type" value="Genomic_DNA"/>
</dbReference>
<dbReference type="AlphaFoldDB" id="A0A366LUD6"/>
<dbReference type="Gene3D" id="1.10.260.40">
    <property type="entry name" value="lambda repressor-like DNA-binding domains"/>
    <property type="match status" value="1"/>
</dbReference>
<protein>
    <recommendedName>
        <fullName evidence="1">HTH cro/C1-type domain-containing protein</fullName>
    </recommendedName>
</protein>
<dbReference type="InterPro" id="IPR043917">
    <property type="entry name" value="DUF5753"/>
</dbReference>
<organism evidence="2 3">
    <name type="scientific">Spongiactinospora rosea</name>
    <dbReference type="NCBI Taxonomy" id="2248750"/>
    <lineage>
        <taxon>Bacteria</taxon>
        <taxon>Bacillati</taxon>
        <taxon>Actinomycetota</taxon>
        <taxon>Actinomycetes</taxon>
        <taxon>Streptosporangiales</taxon>
        <taxon>Streptosporangiaceae</taxon>
        <taxon>Spongiactinospora</taxon>
    </lineage>
</organism>
<proteinExistence type="predicted"/>
<dbReference type="RefSeq" id="WP_113983587.1">
    <property type="nucleotide sequence ID" value="NZ_QMEY01000013.1"/>
</dbReference>